<reference evidence="4 5" key="1">
    <citation type="journal article" date="2014" name="Genome Announc.">
        <title>Draft Genome Sequence of the Boron-Tolerant and Moderately Halotolerant Bacterium Gracilibacillus boraciitolerans JCM 21714T.</title>
        <authorList>
            <person name="Ahmed I."/>
            <person name="Oshima K."/>
            <person name="Suda W."/>
            <person name="Kitamura K."/>
            <person name="Iida T."/>
            <person name="Ohmori Y."/>
            <person name="Fujiwara T."/>
            <person name="Hattori M."/>
            <person name="Ohkuma M."/>
        </authorList>
    </citation>
    <scope>NUCLEOTIDE SEQUENCE [LARGE SCALE GENOMIC DNA]</scope>
    <source>
        <strain evidence="4 5">JCM 21714</strain>
    </source>
</reference>
<dbReference type="PANTHER" id="PTHR34106">
    <property type="entry name" value="GLYCOSIDASE"/>
    <property type="match status" value="1"/>
</dbReference>
<comment type="caution">
    <text evidence="4">The sequence shown here is derived from an EMBL/GenBank/DDBJ whole genome shotgun (WGS) entry which is preliminary data.</text>
</comment>
<gene>
    <name evidence="4" type="ORF">JCM21714_3017</name>
</gene>
<protein>
    <submittedName>
        <fullName evidence="4">Glycoside hydrolase</fullName>
    </submittedName>
</protein>
<evidence type="ECO:0000256" key="3">
    <source>
        <dbReference type="ARBA" id="ARBA00024356"/>
    </source>
</evidence>
<dbReference type="STRING" id="1298598.JCM21714_3017"/>
<accession>W4VL17</accession>
<dbReference type="Gene3D" id="2.115.10.20">
    <property type="entry name" value="Glycosyl hydrolase domain, family 43"/>
    <property type="match status" value="1"/>
</dbReference>
<keyword evidence="5" id="KW-1185">Reference proteome</keyword>
<proteinExistence type="inferred from homology"/>
<comment type="similarity">
    <text evidence="3">Belongs to the glycosyl hydrolase 130 family.</text>
</comment>
<evidence type="ECO:0000256" key="2">
    <source>
        <dbReference type="ARBA" id="ARBA00022679"/>
    </source>
</evidence>
<organism evidence="4 5">
    <name type="scientific">Gracilibacillus boraciitolerans JCM 21714</name>
    <dbReference type="NCBI Taxonomy" id="1298598"/>
    <lineage>
        <taxon>Bacteria</taxon>
        <taxon>Bacillati</taxon>
        <taxon>Bacillota</taxon>
        <taxon>Bacilli</taxon>
        <taxon>Bacillales</taxon>
        <taxon>Bacillaceae</taxon>
        <taxon>Gracilibacillus</taxon>
    </lineage>
</organism>
<keyword evidence="1" id="KW-0328">Glycosyltransferase</keyword>
<dbReference type="InterPro" id="IPR007184">
    <property type="entry name" value="Mannoside_phosphorylase"/>
</dbReference>
<dbReference type="eggNOG" id="COG2152">
    <property type="taxonomic scope" value="Bacteria"/>
</dbReference>
<dbReference type="EMBL" id="BAVS01000017">
    <property type="protein sequence ID" value="GAE93902.1"/>
    <property type="molecule type" value="Genomic_DNA"/>
</dbReference>
<evidence type="ECO:0000256" key="1">
    <source>
        <dbReference type="ARBA" id="ARBA00022676"/>
    </source>
</evidence>
<dbReference type="AlphaFoldDB" id="W4VL17"/>
<evidence type="ECO:0000313" key="5">
    <source>
        <dbReference type="Proteomes" id="UP000019102"/>
    </source>
</evidence>
<keyword evidence="2" id="KW-0808">Transferase</keyword>
<dbReference type="InterPro" id="IPR023296">
    <property type="entry name" value="Glyco_hydro_beta-prop_sf"/>
</dbReference>
<sequence>MGAVLLDLNEPSKVIARSSEPLVKPETDYEINGFFGNVVFSCGAIVEGDIVKMYYGVADTSMACAELSLSEILDSLNYENFFGQ</sequence>
<dbReference type="GO" id="GO:0016787">
    <property type="term" value="F:hydrolase activity"/>
    <property type="evidence" value="ECO:0007669"/>
    <property type="project" value="UniProtKB-KW"/>
</dbReference>
<dbReference type="Proteomes" id="UP000019102">
    <property type="component" value="Unassembled WGS sequence"/>
</dbReference>
<dbReference type="Pfam" id="PF04041">
    <property type="entry name" value="Glyco_hydro_130"/>
    <property type="match status" value="1"/>
</dbReference>
<keyword evidence="4" id="KW-0378">Hydrolase</keyword>
<dbReference type="GO" id="GO:0016757">
    <property type="term" value="F:glycosyltransferase activity"/>
    <property type="evidence" value="ECO:0007669"/>
    <property type="project" value="UniProtKB-KW"/>
</dbReference>
<evidence type="ECO:0000313" key="4">
    <source>
        <dbReference type="EMBL" id="GAE93902.1"/>
    </source>
</evidence>
<name>W4VL17_9BACI</name>
<dbReference type="SUPFAM" id="SSF75005">
    <property type="entry name" value="Arabinanase/levansucrase/invertase"/>
    <property type="match status" value="1"/>
</dbReference>
<dbReference type="PANTHER" id="PTHR34106:SF5">
    <property type="entry name" value="GLYCOSIDASE"/>
    <property type="match status" value="1"/>
</dbReference>